<protein>
    <submittedName>
        <fullName evidence="3">Uncharacterized protein</fullName>
    </submittedName>
</protein>
<accession>A0A1M5ZLE4</accession>
<evidence type="ECO:0000256" key="1">
    <source>
        <dbReference type="SAM" id="Phobius"/>
    </source>
</evidence>
<dbReference type="EMBL" id="QOVN01000010">
    <property type="protein sequence ID" value="RXG26953.1"/>
    <property type="molecule type" value="Genomic_DNA"/>
</dbReference>
<keyword evidence="5" id="KW-1185">Reference proteome</keyword>
<reference evidence="4" key="1">
    <citation type="submission" date="2016-11" db="EMBL/GenBank/DDBJ databases">
        <authorList>
            <person name="Varghese N."/>
            <person name="Submissions S."/>
        </authorList>
    </citation>
    <scope>NUCLEOTIDE SEQUENCE [LARGE SCALE GENOMIC DNA]</scope>
    <source>
        <strain evidence="4">DSM 19859</strain>
    </source>
</reference>
<feature type="transmembrane region" description="Helical" evidence="1">
    <location>
        <begin position="44"/>
        <end position="63"/>
    </location>
</feature>
<keyword evidence="1" id="KW-0472">Membrane</keyword>
<evidence type="ECO:0000313" key="4">
    <source>
        <dbReference type="Proteomes" id="UP000184240"/>
    </source>
</evidence>
<evidence type="ECO:0000313" key="3">
    <source>
        <dbReference type="EMBL" id="SHI24981.1"/>
    </source>
</evidence>
<dbReference type="Proteomes" id="UP000290037">
    <property type="component" value="Unassembled WGS sequence"/>
</dbReference>
<keyword evidence="1" id="KW-1133">Transmembrane helix</keyword>
<proteinExistence type="predicted"/>
<dbReference type="EMBL" id="FQXT01000006">
    <property type="protein sequence ID" value="SHI24981.1"/>
    <property type="molecule type" value="Genomic_DNA"/>
</dbReference>
<gene>
    <name evidence="2" type="ORF">DSM01_3271</name>
    <name evidence="3" type="ORF">SAMN04487999_3229</name>
</gene>
<evidence type="ECO:0000313" key="5">
    <source>
        <dbReference type="Proteomes" id="UP000290037"/>
    </source>
</evidence>
<dbReference type="STRING" id="573501.SAMN04487999_3229"/>
<reference evidence="3" key="2">
    <citation type="submission" date="2016-11" db="EMBL/GenBank/DDBJ databases">
        <authorList>
            <person name="Jaros S."/>
            <person name="Januszkiewicz K."/>
            <person name="Wedrychowicz H."/>
        </authorList>
    </citation>
    <scope>NUCLEOTIDE SEQUENCE [LARGE SCALE GENOMIC DNA]</scope>
    <source>
        <strain evidence="3">DSM 19859</strain>
    </source>
</reference>
<feature type="transmembrane region" description="Helical" evidence="1">
    <location>
        <begin position="70"/>
        <end position="89"/>
    </location>
</feature>
<evidence type="ECO:0000313" key="2">
    <source>
        <dbReference type="EMBL" id="RXG26953.1"/>
    </source>
</evidence>
<sequence>MLSLSILLTALGFYCCYSTSKRAILPKGNPVVLWASSNTKTSKYLGLFLLTLGLILCVINLGLGSGSFSFLVILMTIASIQVLIGPLFITNSKQLAVVFVLALILELFL</sequence>
<keyword evidence="1" id="KW-0812">Transmembrane</keyword>
<dbReference type="Proteomes" id="UP000184240">
    <property type="component" value="Unassembled WGS sequence"/>
</dbReference>
<dbReference type="AlphaFoldDB" id="A0A1M5ZLE4"/>
<reference evidence="2 5" key="3">
    <citation type="submission" date="2018-07" db="EMBL/GenBank/DDBJ databases">
        <title>Leeuwenhoekiella genomics.</title>
        <authorList>
            <person name="Tahon G."/>
            <person name="Willems A."/>
        </authorList>
    </citation>
    <scope>NUCLEOTIDE SEQUENCE [LARGE SCALE GENOMIC DNA]</scope>
    <source>
        <strain evidence="2 5">LMG 24856</strain>
    </source>
</reference>
<organism evidence="3 4">
    <name type="scientific">Leeuwenhoekiella palythoae</name>
    <dbReference type="NCBI Taxonomy" id="573501"/>
    <lineage>
        <taxon>Bacteria</taxon>
        <taxon>Pseudomonadati</taxon>
        <taxon>Bacteroidota</taxon>
        <taxon>Flavobacteriia</taxon>
        <taxon>Flavobacteriales</taxon>
        <taxon>Flavobacteriaceae</taxon>
        <taxon>Leeuwenhoekiella</taxon>
    </lineage>
</organism>
<name>A0A1M5ZLE4_9FLAO</name>